<sequence length="48" mass="5720">MEKSSLVKMEFLKETGVKMESIDWPWYNQLESPETIPKLFERTQTNAK</sequence>
<gene>
    <name evidence="1" type="ORF">LEP1GSC151_0572</name>
</gene>
<dbReference type="Proteomes" id="UP000011776">
    <property type="component" value="Unassembled WGS sequence"/>
</dbReference>
<comment type="caution">
    <text evidence="1">The sequence shown here is derived from an EMBL/GenBank/DDBJ whole genome shotgun (WGS) entry which is preliminary data.</text>
</comment>
<proteinExistence type="predicted"/>
<dbReference type="BioCyc" id="LINT1001599:G11K9-4982-MONOMER"/>
<name>M3ID91_LEPIR</name>
<dbReference type="EMBL" id="AFME02000023">
    <property type="protein sequence ID" value="EMG13306.1"/>
    <property type="molecule type" value="Genomic_DNA"/>
</dbReference>
<evidence type="ECO:0000313" key="2">
    <source>
        <dbReference type="Proteomes" id="UP000011776"/>
    </source>
</evidence>
<organism evidence="1 2">
    <name type="scientific">Leptospira interrogans serovar Grippotyphosa str. LT2186</name>
    <dbReference type="NCBI Taxonomy" id="1001599"/>
    <lineage>
        <taxon>Bacteria</taxon>
        <taxon>Pseudomonadati</taxon>
        <taxon>Spirochaetota</taxon>
        <taxon>Spirochaetia</taxon>
        <taxon>Leptospirales</taxon>
        <taxon>Leptospiraceae</taxon>
        <taxon>Leptospira</taxon>
    </lineage>
</organism>
<dbReference type="AlphaFoldDB" id="M3ID91"/>
<evidence type="ECO:0000313" key="1">
    <source>
        <dbReference type="EMBL" id="EMG13306.1"/>
    </source>
</evidence>
<reference evidence="1 2" key="1">
    <citation type="submission" date="2013-02" db="EMBL/GenBank/DDBJ databases">
        <authorList>
            <person name="Harkins D.M."/>
            <person name="Durkin A.S."/>
            <person name="Brinkac L.M."/>
            <person name="Haft D.H."/>
            <person name="Selengut J.D."/>
            <person name="Sanka R."/>
            <person name="DePew J."/>
            <person name="Purushe J."/>
            <person name="Tulsiani S.M."/>
            <person name="Graham G.C."/>
            <person name="Burns M.-A."/>
            <person name="Dohnt M.F."/>
            <person name="Smythe L.D."/>
            <person name="McKay D.B."/>
            <person name="Craig S.B."/>
            <person name="Vinetz J.M."/>
            <person name="Sutton G.G."/>
            <person name="Nierman W.C."/>
            <person name="Fouts D.E."/>
        </authorList>
    </citation>
    <scope>NUCLEOTIDE SEQUENCE [LARGE SCALE GENOMIC DNA]</scope>
    <source>
        <strain evidence="1 2">LT2186</strain>
    </source>
</reference>
<protein>
    <submittedName>
        <fullName evidence="1">Uncharacterized protein</fullName>
    </submittedName>
</protein>
<accession>M3ID91</accession>